<dbReference type="SUPFAM" id="SSF52777">
    <property type="entry name" value="CoA-dependent acyltransferases"/>
    <property type="match status" value="2"/>
</dbReference>
<evidence type="ECO:0000313" key="6">
    <source>
        <dbReference type="EMBL" id="NHZ79801.1"/>
    </source>
</evidence>
<dbReference type="Pfam" id="PF00501">
    <property type="entry name" value="AMP-binding"/>
    <property type="match status" value="1"/>
</dbReference>
<dbReference type="InterPro" id="IPR009081">
    <property type="entry name" value="PP-bd_ACP"/>
</dbReference>
<dbReference type="Gene3D" id="3.40.50.1820">
    <property type="entry name" value="alpha/beta hydrolase"/>
    <property type="match status" value="1"/>
</dbReference>
<dbReference type="InterPro" id="IPR006162">
    <property type="entry name" value="Ppantetheine_attach_site"/>
</dbReference>
<feature type="compositionally biased region" description="Basic and acidic residues" evidence="4">
    <location>
        <begin position="126"/>
        <end position="136"/>
    </location>
</feature>
<protein>
    <submittedName>
        <fullName evidence="6">Amino acid adenylation domain-containing protein</fullName>
    </submittedName>
</protein>
<dbReference type="InterPro" id="IPR036736">
    <property type="entry name" value="ACP-like_sf"/>
</dbReference>
<feature type="compositionally biased region" description="Low complexity" evidence="4">
    <location>
        <begin position="48"/>
        <end position="64"/>
    </location>
</feature>
<feature type="region of interest" description="Disordered" evidence="4">
    <location>
        <begin position="1"/>
        <end position="169"/>
    </location>
</feature>
<dbReference type="Gene3D" id="3.30.300.30">
    <property type="match status" value="1"/>
</dbReference>
<feature type="domain" description="Carrier" evidence="5">
    <location>
        <begin position="1112"/>
        <end position="1187"/>
    </location>
</feature>
<feature type="compositionally biased region" description="Basic residues" evidence="4">
    <location>
        <begin position="141"/>
        <end position="151"/>
    </location>
</feature>
<dbReference type="InterPro" id="IPR023213">
    <property type="entry name" value="CAT-like_dom_sf"/>
</dbReference>
<dbReference type="InterPro" id="IPR010071">
    <property type="entry name" value="AA_adenyl_dom"/>
</dbReference>
<evidence type="ECO:0000256" key="4">
    <source>
        <dbReference type="SAM" id="MobiDB-lite"/>
    </source>
</evidence>
<comment type="caution">
    <text evidence="6">The sequence shown here is derived from an EMBL/GenBank/DDBJ whole genome shotgun (WGS) entry which is preliminary data.</text>
</comment>
<dbReference type="InterPro" id="IPR045851">
    <property type="entry name" value="AMP-bd_C_sf"/>
</dbReference>
<dbReference type="Pfam" id="PF00975">
    <property type="entry name" value="Thioesterase"/>
    <property type="match status" value="1"/>
</dbReference>
<evidence type="ECO:0000256" key="2">
    <source>
        <dbReference type="ARBA" id="ARBA00022450"/>
    </source>
</evidence>
<accession>A0ABX0N3A1</accession>
<dbReference type="InterPro" id="IPR020806">
    <property type="entry name" value="PKS_PP-bd"/>
</dbReference>
<dbReference type="CDD" id="cd05930">
    <property type="entry name" value="A_NRPS"/>
    <property type="match status" value="1"/>
</dbReference>
<dbReference type="InterPro" id="IPR000873">
    <property type="entry name" value="AMP-dep_synth/lig_dom"/>
</dbReference>
<dbReference type="Pfam" id="PF13193">
    <property type="entry name" value="AMP-binding_C"/>
    <property type="match status" value="1"/>
</dbReference>
<sequence length="1456" mass="155858">MALQRIRAQRPAGAHARTGPRPADRVRRVRPHRLPDDRRRRLHERHPALPGGRRAGRLLGRTAPDGPRLRVAALRRGRQHGHRDRRAQTGNRLARHAQRPASGSGRTAGGTGIGPAPGRQPALRRPRFDPSYEPDRTLAPCRHRNHVRRTGRTSDPGRLVGTARRAPGEQVSGARLALTSAQYGIWLGQQLDAASPAYWTAEAVELNGPLDAAHFETALRQAVRECDCLHMRFASDGDAVWQTPDPQEDWPFARHDMSDAEARLWMQADLQQSADLARGPLFASALLQLAPGKALWYLRAHHIALDGFAYAMLAQRVAALYSARCANTDAPPARAGKLDPVVAEDAAYVASPAYARDRDFWMARMADAGAPAMLAPPATVARGVRRVRGGIATSIIERCQEVASAAGVDWAAVLIAATGAWLRRYASAGDLTLGLPVMGRLGSVALTIPCMAMNIVPLRLTPTPSQSLADLARAVASEMKAIRPHQRYRYEHLKHDLGMSGGTRRLFGAVVNLMPFDRPPVFGPLHAVSHPVSAGPVEDLSITIAPGTNSRIDIEANPDAYDEATLHALHQSLLTSLTALLEQPDALLSDILGQAPHATPALLSGGALPTAPTSVLAALLTHDAHKTALIHGDVELSYAELVTAVQNMAGRLRDAGVTEESRVVLLLPRGVDTVVAMLAIMWAGGGYVPLDPDGPALRVAAVLEDVKPTLVVSLRKYALLLPTSMPLLCIDEAMPCTPMAAPLAVADSALAYIIYTSGSTGRPNGVMIERAALAHFGAGASARYQVTAADRVLQFAPLHFDASVEEIFLTLGAGATLILRDDAMLESLERFIDACARLRISVLDLPTAFWHELAFHVGQHGAPLPDCLRLVIIGGEAALAERVARWRTAAPSHLVLLNTYGPTEATVICTTAQLAGPDAIAWSGDAVPIGRPLPGVDIAVCAPHVVGIGEEGELCLIGAGLARGYFDRQALSAQRFVTLPDGRRAYRTGDRVVLGEDGELRYLGRLDDEVKISGHRIDPTEIEAALLQYPGVREAAVVCQQQADGGKHLRAFVATAGKLNAPALRAFLAERLPAAAVPSNYASLARLPRNANGKIDRSALRARELEAAPTALGATPLEQSVMSVWREVLGVEALTPMDDFFALGGKSLQAIQVANRLGAALKREVAVSALFRHRTVAALAHSLGTVGHAPPAAAAGGEFAPLLTIQRGSGPALFCVHPAEGLSWCYLGLAAYLPHTPIYGLQARGMSGTPPADIDMQLDDYLALVRGAQPHGPYRLIGWSSGGGLAHALAARLQAAGETVSLLAMMDSYPSDIWEGKPEADERDALIAMLDVIGATSLDADGQPLPREALLAQFRQPGSSLATADDAHLERITTTALLSMRLYRQLRHPRYEGDVLFFHASRRGPDAPDWKGWTPYVNGQLERIDVDCTHSSMSQPAPLGHIGRVLAQRIHPEGRS</sequence>
<keyword evidence="7" id="KW-1185">Reference proteome</keyword>
<dbReference type="PROSITE" id="PS00012">
    <property type="entry name" value="PHOSPHOPANTETHEINE"/>
    <property type="match status" value="1"/>
</dbReference>
<dbReference type="InterPro" id="IPR020802">
    <property type="entry name" value="TesA-like"/>
</dbReference>
<dbReference type="InterPro" id="IPR029058">
    <property type="entry name" value="AB_hydrolase_fold"/>
</dbReference>
<keyword evidence="3" id="KW-0597">Phosphoprotein</keyword>
<evidence type="ECO:0000256" key="1">
    <source>
        <dbReference type="ARBA" id="ARBA00001957"/>
    </source>
</evidence>
<dbReference type="SUPFAM" id="SSF47336">
    <property type="entry name" value="ACP-like"/>
    <property type="match status" value="1"/>
</dbReference>
<dbReference type="SUPFAM" id="SSF53474">
    <property type="entry name" value="alpha/beta-Hydrolases"/>
    <property type="match status" value="1"/>
</dbReference>
<dbReference type="Gene3D" id="2.30.38.10">
    <property type="entry name" value="Luciferase, Domain 3"/>
    <property type="match status" value="1"/>
</dbReference>
<evidence type="ECO:0000256" key="3">
    <source>
        <dbReference type="ARBA" id="ARBA00022553"/>
    </source>
</evidence>
<dbReference type="SMART" id="SM00824">
    <property type="entry name" value="PKS_TE"/>
    <property type="match status" value="1"/>
</dbReference>
<dbReference type="PANTHER" id="PTHR45527">
    <property type="entry name" value="NONRIBOSOMAL PEPTIDE SYNTHETASE"/>
    <property type="match status" value="1"/>
</dbReference>
<organism evidence="6 7">
    <name type="scientific">Massilia frigida</name>
    <dbReference type="NCBI Taxonomy" id="2609281"/>
    <lineage>
        <taxon>Bacteria</taxon>
        <taxon>Pseudomonadati</taxon>
        <taxon>Pseudomonadota</taxon>
        <taxon>Betaproteobacteria</taxon>
        <taxon>Burkholderiales</taxon>
        <taxon>Oxalobacteraceae</taxon>
        <taxon>Telluria group</taxon>
        <taxon>Massilia</taxon>
    </lineage>
</organism>
<dbReference type="SMART" id="SM00823">
    <property type="entry name" value="PKS_PP"/>
    <property type="match status" value="1"/>
</dbReference>
<name>A0ABX0N3A1_9BURK</name>
<dbReference type="Gene3D" id="3.40.50.980">
    <property type="match status" value="2"/>
</dbReference>
<dbReference type="EMBL" id="WHJG01000009">
    <property type="protein sequence ID" value="NHZ79801.1"/>
    <property type="molecule type" value="Genomic_DNA"/>
</dbReference>
<dbReference type="InterPro" id="IPR001242">
    <property type="entry name" value="Condensation_dom"/>
</dbReference>
<comment type="cofactor">
    <cofactor evidence="1">
        <name>pantetheine 4'-phosphate</name>
        <dbReference type="ChEBI" id="CHEBI:47942"/>
    </cofactor>
</comment>
<proteinExistence type="predicted"/>
<dbReference type="Pfam" id="PF00550">
    <property type="entry name" value="PP-binding"/>
    <property type="match status" value="1"/>
</dbReference>
<keyword evidence="2" id="KW-0596">Phosphopantetheine</keyword>
<evidence type="ECO:0000259" key="5">
    <source>
        <dbReference type="PROSITE" id="PS50075"/>
    </source>
</evidence>
<gene>
    <name evidence="6" type="ORF">F2P44_11010</name>
</gene>
<dbReference type="Pfam" id="PF00668">
    <property type="entry name" value="Condensation"/>
    <property type="match status" value="1"/>
</dbReference>
<dbReference type="Gene3D" id="3.30.559.10">
    <property type="entry name" value="Chloramphenicol acetyltransferase-like domain"/>
    <property type="match status" value="1"/>
</dbReference>
<feature type="compositionally biased region" description="Gly residues" evidence="4">
    <location>
        <begin position="106"/>
        <end position="115"/>
    </location>
</feature>
<dbReference type="PROSITE" id="PS50075">
    <property type="entry name" value="CARRIER"/>
    <property type="match status" value="1"/>
</dbReference>
<dbReference type="Proteomes" id="UP000621455">
    <property type="component" value="Unassembled WGS sequence"/>
</dbReference>
<feature type="compositionally biased region" description="Basic residues" evidence="4">
    <location>
        <begin position="73"/>
        <end position="85"/>
    </location>
</feature>
<dbReference type="SUPFAM" id="SSF56801">
    <property type="entry name" value="Acetyl-CoA synthetase-like"/>
    <property type="match status" value="1"/>
</dbReference>
<dbReference type="NCBIfam" id="TIGR01733">
    <property type="entry name" value="AA-adenyl-dom"/>
    <property type="match status" value="1"/>
</dbReference>
<dbReference type="InterPro" id="IPR025110">
    <property type="entry name" value="AMP-bd_C"/>
</dbReference>
<evidence type="ECO:0000313" key="7">
    <source>
        <dbReference type="Proteomes" id="UP000621455"/>
    </source>
</evidence>
<reference evidence="6 7" key="1">
    <citation type="submission" date="2019-10" db="EMBL/GenBank/DDBJ databases">
        <title>Taxonomy of Antarctic Massilia spp.: description of Massilia rubra sp. nov., Massilia aquatica sp. nov., Massilia mucilaginosa sp. nov., Massilia frigida sp. nov. isolated from streams, lakes and regoliths.</title>
        <authorList>
            <person name="Holochova P."/>
            <person name="Sedlacek I."/>
            <person name="Kralova S."/>
            <person name="Maslanova I."/>
            <person name="Busse H.-J."/>
            <person name="Stankova E."/>
            <person name="Vrbovska V."/>
            <person name="Kovarovic V."/>
            <person name="Bartak M."/>
            <person name="Svec P."/>
            <person name="Pantucek R."/>
        </authorList>
    </citation>
    <scope>NUCLEOTIDE SEQUENCE [LARGE SCALE GENOMIC DNA]</scope>
    <source>
        <strain evidence="6 7">CCM 8695</strain>
    </source>
</reference>
<dbReference type="Gene3D" id="3.30.559.30">
    <property type="entry name" value="Nonribosomal peptide synthetase, condensation domain"/>
    <property type="match status" value="1"/>
</dbReference>
<dbReference type="PANTHER" id="PTHR45527:SF1">
    <property type="entry name" value="FATTY ACID SYNTHASE"/>
    <property type="match status" value="1"/>
</dbReference>
<dbReference type="InterPro" id="IPR001031">
    <property type="entry name" value="Thioesterase"/>
</dbReference>